<evidence type="ECO:0008006" key="4">
    <source>
        <dbReference type="Google" id="ProtNLM"/>
    </source>
</evidence>
<name>A0A0V8RSU0_9ACTO</name>
<proteinExistence type="predicted"/>
<evidence type="ECO:0000313" key="2">
    <source>
        <dbReference type="EMBL" id="KSW11141.1"/>
    </source>
</evidence>
<sequence length="332" mass="33982">MKRRTLAAAAAALLMTSALGMSACSNEIVAQSGEEAQSAANLDLERISSVLDATGKAMTTADASLNASDLSGRVSQGALAYRTAQYAYATASGQTPQALDFTPASLAITNSDSWPRAIFNISESSSTALPVVQVYVQDSARSDYQLTNYARLLGGTQLTLPPVGTGSAYVTGTSEGFTVSPEAALAQYITMLNSGTQDTTQFVADDFTKTYLSNVTDLNSSVSAAGSVTAAATATDYPISGLVLQDGSALVAANFKFTLTYQRTVAGATMNLGGKTATMSADGTTVEGTATAEYLATILMRIPSKTAGGIPQIVGGEYAIVSVTLDPSSSPG</sequence>
<dbReference type="AlphaFoldDB" id="A0A0V8RSU0"/>
<dbReference type="PROSITE" id="PS51257">
    <property type="entry name" value="PROKAR_LIPOPROTEIN"/>
    <property type="match status" value="1"/>
</dbReference>
<gene>
    <name evidence="2" type="ORF">APY09_06685</name>
</gene>
<dbReference type="EMBL" id="LLVT01000002">
    <property type="protein sequence ID" value="KSW11141.1"/>
    <property type="molecule type" value="Genomic_DNA"/>
</dbReference>
<reference evidence="2 3" key="1">
    <citation type="submission" date="2015-10" db="EMBL/GenBank/DDBJ databases">
        <title>Draft Genome of Actinomyces odontolyticus subsp. actinosynbacter strain XH001.</title>
        <authorList>
            <person name="Mclean J.S."/>
            <person name="He X."/>
        </authorList>
    </citation>
    <scope>NUCLEOTIDE SEQUENCE [LARGE SCALE GENOMIC DNA]</scope>
    <source>
        <strain evidence="2 3">XH001</strain>
    </source>
</reference>
<accession>A0A0V8RSU0</accession>
<feature type="chain" id="PRO_5006895182" description="Lipoprotein" evidence="1">
    <location>
        <begin position="24"/>
        <end position="332"/>
    </location>
</feature>
<protein>
    <recommendedName>
        <fullName evidence="4">Lipoprotein</fullName>
    </recommendedName>
</protein>
<evidence type="ECO:0000313" key="3">
    <source>
        <dbReference type="Proteomes" id="UP000054686"/>
    </source>
</evidence>
<dbReference type="OrthoDB" id="3266092at2"/>
<organism evidence="2 3">
    <name type="scientific">Schaalia odontolytica</name>
    <dbReference type="NCBI Taxonomy" id="1660"/>
    <lineage>
        <taxon>Bacteria</taxon>
        <taxon>Bacillati</taxon>
        <taxon>Actinomycetota</taxon>
        <taxon>Actinomycetes</taxon>
        <taxon>Actinomycetales</taxon>
        <taxon>Actinomycetaceae</taxon>
        <taxon>Schaalia</taxon>
    </lineage>
</organism>
<feature type="signal peptide" evidence="1">
    <location>
        <begin position="1"/>
        <end position="23"/>
    </location>
</feature>
<evidence type="ECO:0000256" key="1">
    <source>
        <dbReference type="SAM" id="SignalP"/>
    </source>
</evidence>
<dbReference type="RefSeq" id="WP_060566937.1">
    <property type="nucleotide sequence ID" value="NZ_CP040006.1"/>
</dbReference>
<keyword evidence="1" id="KW-0732">Signal</keyword>
<comment type="caution">
    <text evidence="2">The sequence shown here is derived from an EMBL/GenBank/DDBJ whole genome shotgun (WGS) entry which is preliminary data.</text>
</comment>
<dbReference type="Proteomes" id="UP000054686">
    <property type="component" value="Unassembled WGS sequence"/>
</dbReference>